<sequence>MKINKYLSVTALCWLMSSCVEPVKTPSLASPAASDPDGQLMNYGDPAWNSFAVKLTQSRESKIHLFQLGDSHTAADLMSGPLRDHFQQKYGDGGPGFISPLPVPGNRYSHVHFSRDSGWALTTSRKNSGQNFSLGGNIAQPIREQNQASFSLTDGQASLHVQALYRTQGNSELKLQNVSHPLKDTGGQWVFSPSYNINSPVSFSLSSQGNPALGGWMLTRPGGGVILSAAGINGAQISMLNKWQSGWQQTLAQLQPDMVILAYGTNEAFNDDLDINAYQTLLTEQVSMLRRQLPDTVIMLIGPGSSVMHKQAAQCAAREPAKLRAVIAAQRDVARQEKLLFWDWYSFMGGPCGIDRWAERGLARPDRVHLSADGYKKSADALWEQFDALVESTAH</sequence>
<dbReference type="RefSeq" id="WP_125295188.1">
    <property type="nucleotide sequence ID" value="NZ_JAPTZM010000001.1"/>
</dbReference>
<dbReference type="AlphaFoldDB" id="A0A427UQL8"/>
<evidence type="ECO:0000313" key="3">
    <source>
        <dbReference type="EMBL" id="RSE22544.1"/>
    </source>
</evidence>
<proteinExistence type="predicted"/>
<dbReference type="PANTHER" id="PTHR30383:SF29">
    <property type="entry name" value="SGNH HYDROLASE-TYPE ESTERASE DOMAIN-CONTAINING PROTEIN"/>
    <property type="match status" value="1"/>
</dbReference>
<dbReference type="EMBL" id="RHXB01000017">
    <property type="protein sequence ID" value="RSE22544.1"/>
    <property type="molecule type" value="Genomic_DNA"/>
</dbReference>
<dbReference type="OrthoDB" id="7985403at2"/>
<dbReference type="GO" id="GO:0016788">
    <property type="term" value="F:hydrolase activity, acting on ester bonds"/>
    <property type="evidence" value="ECO:0007669"/>
    <property type="project" value="UniProtKB-ARBA"/>
</dbReference>
<dbReference type="PANTHER" id="PTHR30383">
    <property type="entry name" value="THIOESTERASE 1/PROTEASE 1/LYSOPHOSPHOLIPASE L1"/>
    <property type="match status" value="1"/>
</dbReference>
<evidence type="ECO:0000259" key="2">
    <source>
        <dbReference type="Pfam" id="PF22753"/>
    </source>
</evidence>
<evidence type="ECO:0000313" key="4">
    <source>
        <dbReference type="Proteomes" id="UP000275331"/>
    </source>
</evidence>
<comment type="caution">
    <text evidence="3">The sequence shown here is derived from an EMBL/GenBank/DDBJ whole genome shotgun (WGS) entry which is preliminary data.</text>
</comment>
<organism evidence="3 4">
    <name type="scientific">Atlantibacter subterraneus</name>
    <dbReference type="NCBI Taxonomy" id="255519"/>
    <lineage>
        <taxon>Bacteria</taxon>
        <taxon>Pseudomonadati</taxon>
        <taxon>Pseudomonadota</taxon>
        <taxon>Gammaproteobacteria</taxon>
        <taxon>Enterobacterales</taxon>
        <taxon>Enterobacteriaceae</taxon>
        <taxon>Atlantibacter</taxon>
    </lineage>
</organism>
<dbReference type="InterPro" id="IPR036514">
    <property type="entry name" value="SGNH_hydro_sf"/>
</dbReference>
<dbReference type="InterPro" id="IPR013830">
    <property type="entry name" value="SGNH_hydro"/>
</dbReference>
<dbReference type="InterPro" id="IPR051532">
    <property type="entry name" value="Ester_Hydrolysis_Enzymes"/>
</dbReference>
<dbReference type="Pfam" id="PF22753">
    <property type="entry name" value="Ape1_N"/>
    <property type="match status" value="1"/>
</dbReference>
<dbReference type="Gene3D" id="2.60.120.1360">
    <property type="match status" value="1"/>
</dbReference>
<gene>
    <name evidence="3" type="ORF">EGT71_20915</name>
</gene>
<name>A0A427UQL8_9ENTR</name>
<evidence type="ECO:0000259" key="1">
    <source>
        <dbReference type="Pfam" id="PF13472"/>
    </source>
</evidence>
<dbReference type="Proteomes" id="UP000275331">
    <property type="component" value="Unassembled WGS sequence"/>
</dbReference>
<accession>A0A427UQL8</accession>
<dbReference type="CDD" id="cd01825">
    <property type="entry name" value="SGNH_hydrolase_peri1"/>
    <property type="match status" value="1"/>
</dbReference>
<dbReference type="PROSITE" id="PS51257">
    <property type="entry name" value="PROKAR_LIPOPROTEIN"/>
    <property type="match status" value="1"/>
</dbReference>
<dbReference type="SUPFAM" id="SSF52266">
    <property type="entry name" value="SGNH hydrolase"/>
    <property type="match status" value="1"/>
</dbReference>
<feature type="domain" description="SGNH hydrolase-type esterase" evidence="1">
    <location>
        <begin position="225"/>
        <end position="376"/>
    </location>
</feature>
<dbReference type="Pfam" id="PF13472">
    <property type="entry name" value="Lipase_GDSL_2"/>
    <property type="match status" value="1"/>
</dbReference>
<protein>
    <submittedName>
        <fullName evidence="3">Uncharacterized protein</fullName>
    </submittedName>
</protein>
<reference evidence="3 4" key="1">
    <citation type="submission" date="2018-10" db="EMBL/GenBank/DDBJ databases">
        <title>Transmission dynamics of multidrug resistant bacteria on intensive care unit surfaces.</title>
        <authorList>
            <person name="D'Souza A.W."/>
            <person name="Potter R.F."/>
            <person name="Wallace M."/>
            <person name="Shupe A."/>
            <person name="Patel S."/>
            <person name="Sun S."/>
            <person name="Gul D."/>
            <person name="Kwon J.H."/>
            <person name="Andleeb S."/>
            <person name="Burnham C.-A.D."/>
            <person name="Dantas G."/>
        </authorList>
    </citation>
    <scope>NUCLEOTIDE SEQUENCE [LARGE SCALE GENOMIC DNA]</scope>
    <source>
        <strain evidence="3 4">AS_373</strain>
    </source>
</reference>
<dbReference type="Gene3D" id="3.40.50.1110">
    <property type="entry name" value="SGNH hydrolase"/>
    <property type="match status" value="1"/>
</dbReference>
<feature type="domain" description="Peptidoglycan O-acetylesterase N-terminal" evidence="2">
    <location>
        <begin position="93"/>
        <end position="175"/>
    </location>
</feature>
<dbReference type="InterPro" id="IPR055041">
    <property type="entry name" value="Ape1_N"/>
</dbReference>